<evidence type="ECO:0000313" key="3">
    <source>
        <dbReference type="Proteomes" id="UP001285352"/>
    </source>
</evidence>
<accession>A0ABU4URA7</accession>
<feature type="signal peptide" evidence="1">
    <location>
        <begin position="1"/>
        <end position="25"/>
    </location>
</feature>
<dbReference type="EMBL" id="JAXAVU010000004">
    <property type="protein sequence ID" value="MDX8142031.1"/>
    <property type="molecule type" value="Genomic_DNA"/>
</dbReference>
<sequence>MKLRVLLTCVAALVPVMALPSVAWAQPGTGTARITIAAPGDVPANVVLAGKTRHVAAKPRAGTSTVVTLTMPAGAYHVDLPRVSFGGTVYIGQSSRPEVVIRPGETFGLVVTYVAEEGSRGLHATTVGQTGLGLSWKAAEGSRFSLRRTTGAVPAGQRSDGVEIPTAGTTAVDKDLRPGTQYSYALFTQNKSRWYGPLTIVAGTSPAGGTAQASYIAAPSTLLLKPADIASVVTTGTGVRLVLQPQIATPLLGAGVVLPISDALPGGFLGVVTTLSSDGRTAGLTAGGLSDAFDYYELAVENISATSSQPVQSGLAVAAKTASVSCDSSGSKKITFSPEIKLAGHFKTKVDKYGFLGVDVPTGASVDMGFTITVTGAAALDLSGSVQCELKLPKLVRTFAVSPVPIAVSLSPTAQFSVSSGLKISNVGVQAVAGVQVTASATLKNGVSASGNTFMNLSPLAPVVEVNGAIGVKVGGEFLVGPGAATEKAGVIVGLGGEFNPVDASFKPHFEVSDARFNACTKIEVAFTRQLKLNIKAWLGDWDISKTVPLDALSGSTQYGGSPWFLPTGCKDLPASGTPDSLLGPGVVKVGDSVVGADGQWGHVDGFAPGTKTWVLSSGLIANAVGAPGQLASTNLGGDGDSGLTALAGLPTHDAATYEVKIVPAGTTLHVKYVFASEEYPEYVGSAFNDVMAVWVGGTNCATVPGTGEAVSINTVNDKKNSSFYVDNSTGASGYGTTMDGLTTPLTCSVPVTPGQPVTVRISVADTSDHILDSAVALLDGGIWTD</sequence>
<dbReference type="RefSeq" id="WP_319974341.1">
    <property type="nucleotide sequence ID" value="NZ_JAXAVU010000004.1"/>
</dbReference>
<keyword evidence="3" id="KW-1185">Reference proteome</keyword>
<reference evidence="2 3" key="2">
    <citation type="submission" date="2023-11" db="EMBL/GenBank/DDBJ databases">
        <authorList>
            <person name="Lara A.C."/>
            <person name="Chronakova A."/>
        </authorList>
    </citation>
    <scope>NUCLEOTIDE SEQUENCE [LARGE SCALE GENOMIC DNA]</scope>
    <source>
        <strain evidence="2 3">BCCO 10_0061</strain>
    </source>
</reference>
<dbReference type="InterPro" id="IPR036116">
    <property type="entry name" value="FN3_sf"/>
</dbReference>
<proteinExistence type="predicted"/>
<protein>
    <submittedName>
        <fullName evidence="2">Choice-of-anchor L domain-containing protein</fullName>
    </submittedName>
</protein>
<evidence type="ECO:0000256" key="1">
    <source>
        <dbReference type="SAM" id="SignalP"/>
    </source>
</evidence>
<dbReference type="Gene3D" id="2.60.40.10">
    <property type="entry name" value="Immunoglobulins"/>
    <property type="match status" value="1"/>
</dbReference>
<feature type="chain" id="PRO_5045057249" evidence="1">
    <location>
        <begin position="26"/>
        <end position="786"/>
    </location>
</feature>
<organism evidence="2 3">
    <name type="scientific">Lentzea sokolovensis</name>
    <dbReference type="NCBI Taxonomy" id="3095429"/>
    <lineage>
        <taxon>Bacteria</taxon>
        <taxon>Bacillati</taxon>
        <taxon>Actinomycetota</taxon>
        <taxon>Actinomycetes</taxon>
        <taxon>Pseudonocardiales</taxon>
        <taxon>Pseudonocardiaceae</taxon>
        <taxon>Lentzea</taxon>
    </lineage>
</organism>
<evidence type="ECO:0000313" key="2">
    <source>
        <dbReference type="EMBL" id="MDX8142031.1"/>
    </source>
</evidence>
<reference evidence="2 3" key="1">
    <citation type="submission" date="2023-11" db="EMBL/GenBank/DDBJ databases">
        <title>Lentzea sokolovensis, sp. nov., Lentzea kristufkii, sp. nov., and Lentzea miocenensis, sp. nov., rare actinobacteria from Sokolov Coal Basin, Miocene lacustrine sediment, Czech Republic.</title>
        <authorList>
            <person name="Lara A."/>
            <person name="Kotroba L."/>
            <person name="Nouioui I."/>
            <person name="Neumann-Schaal M."/>
            <person name="Mast Y."/>
            <person name="Chronakova A."/>
        </authorList>
    </citation>
    <scope>NUCLEOTIDE SEQUENCE [LARGE SCALE GENOMIC DNA]</scope>
    <source>
        <strain evidence="2 3">BCCO 10_0061</strain>
    </source>
</reference>
<dbReference type="SUPFAM" id="SSF49265">
    <property type="entry name" value="Fibronectin type III"/>
    <property type="match status" value="1"/>
</dbReference>
<name>A0ABU4URA7_9PSEU</name>
<dbReference type="InterPro" id="IPR049804">
    <property type="entry name" value="Choice_anch_L"/>
</dbReference>
<gene>
    <name evidence="2" type="ORF">SK854_07915</name>
</gene>
<dbReference type="NCBIfam" id="NF038133">
    <property type="entry name" value="choice_anch_L"/>
    <property type="match status" value="1"/>
</dbReference>
<dbReference type="Proteomes" id="UP001285352">
    <property type="component" value="Unassembled WGS sequence"/>
</dbReference>
<comment type="caution">
    <text evidence="2">The sequence shown here is derived from an EMBL/GenBank/DDBJ whole genome shotgun (WGS) entry which is preliminary data.</text>
</comment>
<keyword evidence="1" id="KW-0732">Signal</keyword>
<dbReference type="InterPro" id="IPR013783">
    <property type="entry name" value="Ig-like_fold"/>
</dbReference>